<dbReference type="GO" id="GO:0080030">
    <property type="term" value="F:methyl indole-3-acetate esterase activity"/>
    <property type="evidence" value="ECO:0007669"/>
    <property type="project" value="TreeGrafter"/>
</dbReference>
<evidence type="ECO:0000313" key="3">
    <source>
        <dbReference type="Proteomes" id="UP000287651"/>
    </source>
</evidence>
<evidence type="ECO:0000256" key="1">
    <source>
        <dbReference type="SAM" id="MobiDB-lite"/>
    </source>
</evidence>
<dbReference type="PANTHER" id="PTHR10992:SF872">
    <property type="entry name" value="METHYLESTERASE 11, CHLOROPLASTIC-RELATED"/>
    <property type="match status" value="1"/>
</dbReference>
<proteinExistence type="predicted"/>
<protein>
    <recommendedName>
        <fullName evidence="4">AB hydrolase-1 domain-containing protein</fullName>
    </recommendedName>
</protein>
<dbReference type="Proteomes" id="UP000287651">
    <property type="component" value="Unassembled WGS sequence"/>
</dbReference>
<dbReference type="GO" id="GO:0009694">
    <property type="term" value="P:jasmonic acid metabolic process"/>
    <property type="evidence" value="ECO:0007669"/>
    <property type="project" value="TreeGrafter"/>
</dbReference>
<feature type="region of interest" description="Disordered" evidence="1">
    <location>
        <begin position="1"/>
        <end position="59"/>
    </location>
</feature>
<feature type="region of interest" description="Disordered" evidence="1">
    <location>
        <begin position="82"/>
        <end position="125"/>
    </location>
</feature>
<dbReference type="SUPFAM" id="SSF53474">
    <property type="entry name" value="alpha/beta-Hydrolases"/>
    <property type="match status" value="1"/>
</dbReference>
<dbReference type="AlphaFoldDB" id="A0A426ZVY6"/>
<evidence type="ECO:0000313" key="2">
    <source>
        <dbReference type="EMBL" id="RRT68122.1"/>
    </source>
</evidence>
<dbReference type="GO" id="GO:0009696">
    <property type="term" value="P:salicylic acid metabolic process"/>
    <property type="evidence" value="ECO:0007669"/>
    <property type="project" value="TreeGrafter"/>
</dbReference>
<feature type="compositionally biased region" description="Low complexity" evidence="1">
    <location>
        <begin position="17"/>
        <end position="27"/>
    </location>
</feature>
<organism evidence="2 3">
    <name type="scientific">Ensete ventricosum</name>
    <name type="common">Abyssinian banana</name>
    <name type="synonym">Musa ensete</name>
    <dbReference type="NCBI Taxonomy" id="4639"/>
    <lineage>
        <taxon>Eukaryota</taxon>
        <taxon>Viridiplantae</taxon>
        <taxon>Streptophyta</taxon>
        <taxon>Embryophyta</taxon>
        <taxon>Tracheophyta</taxon>
        <taxon>Spermatophyta</taxon>
        <taxon>Magnoliopsida</taxon>
        <taxon>Liliopsida</taxon>
        <taxon>Zingiberales</taxon>
        <taxon>Musaceae</taxon>
        <taxon>Ensete</taxon>
    </lineage>
</organism>
<dbReference type="InterPro" id="IPR029058">
    <property type="entry name" value="AB_hydrolase_fold"/>
</dbReference>
<accession>A0A426ZVY6</accession>
<dbReference type="GO" id="GO:0080031">
    <property type="term" value="F:methyl salicylate esterase activity"/>
    <property type="evidence" value="ECO:0007669"/>
    <property type="project" value="TreeGrafter"/>
</dbReference>
<dbReference type="EMBL" id="AMZH03004793">
    <property type="protein sequence ID" value="RRT68122.1"/>
    <property type="molecule type" value="Genomic_DNA"/>
</dbReference>
<dbReference type="GO" id="GO:0080032">
    <property type="term" value="F:methyl jasmonate esterase activity"/>
    <property type="evidence" value="ECO:0007669"/>
    <property type="project" value="TreeGrafter"/>
</dbReference>
<sequence length="368" mass="40337">MGALVSCFTDTEEGRRPQQQQQQRRQQAVNPPPGLSGKVAAAIGLSSNDRSGKTRSLRKGRGEELLTHEQALAAAILLQQSSGGTGTGTGTVPFDRSTSLRYPGHGQRKQGLPRSSSSRPRSLADPVLQPQELVNQVSTIIWPSCLLSEQDLKIDNVETKHFVLVHGGGFGAWCWYKTIALLEDSRFKVSAIDLTGSGVNSFDTNKITSLPEYVKPLTDFLETLGDLDKVCMNDLMQQAQVFVYANGKDHPPTAIDLDRSLLKELLFNQSPAKDVALALVAMRSIPFAPVLEKLLLTDKNYGSVKRFYIETTEDNAIPISLQQSLCGVNPPEKVFRLKGSDHSPFFSKPQALHKLLVEISTIPSSRTQ</sequence>
<name>A0A426ZVY6_ENSVE</name>
<dbReference type="InterPro" id="IPR045889">
    <property type="entry name" value="MES/HNL"/>
</dbReference>
<reference evidence="2 3" key="1">
    <citation type="journal article" date="2014" name="Agronomy (Basel)">
        <title>A Draft Genome Sequence for Ensete ventricosum, the Drought-Tolerant Tree Against Hunger.</title>
        <authorList>
            <person name="Harrison J."/>
            <person name="Moore K.A."/>
            <person name="Paszkiewicz K."/>
            <person name="Jones T."/>
            <person name="Grant M."/>
            <person name="Ambacheew D."/>
            <person name="Muzemil S."/>
            <person name="Studholme D.J."/>
        </authorList>
    </citation>
    <scope>NUCLEOTIDE SEQUENCE [LARGE SCALE GENOMIC DNA]</scope>
</reference>
<comment type="caution">
    <text evidence="2">The sequence shown here is derived from an EMBL/GenBank/DDBJ whole genome shotgun (WGS) entry which is preliminary data.</text>
</comment>
<dbReference type="Gene3D" id="3.40.50.1820">
    <property type="entry name" value="alpha/beta hydrolase"/>
    <property type="match status" value="2"/>
</dbReference>
<evidence type="ECO:0008006" key="4">
    <source>
        <dbReference type="Google" id="ProtNLM"/>
    </source>
</evidence>
<dbReference type="PANTHER" id="PTHR10992">
    <property type="entry name" value="METHYLESTERASE FAMILY MEMBER"/>
    <property type="match status" value="1"/>
</dbReference>
<gene>
    <name evidence="2" type="ORF">B296_00023490</name>
</gene>